<gene>
    <name evidence="2" type="ORF">P691DRAFT_777553</name>
</gene>
<feature type="compositionally biased region" description="Basic and acidic residues" evidence="1">
    <location>
        <begin position="318"/>
        <end position="333"/>
    </location>
</feature>
<feature type="region of interest" description="Disordered" evidence="1">
    <location>
        <begin position="258"/>
        <end position="612"/>
    </location>
</feature>
<feature type="compositionally biased region" description="Basic and acidic residues" evidence="1">
    <location>
        <begin position="424"/>
        <end position="439"/>
    </location>
</feature>
<protein>
    <recommendedName>
        <fullName evidence="4">IMD domain-containing protein</fullName>
    </recommendedName>
</protein>
<name>A0A9P6C1L2_9AGAR</name>
<reference evidence="2" key="1">
    <citation type="submission" date="2020-11" db="EMBL/GenBank/DDBJ databases">
        <authorList>
            <consortium name="DOE Joint Genome Institute"/>
            <person name="Ahrendt S."/>
            <person name="Riley R."/>
            <person name="Andreopoulos W."/>
            <person name="Labutti K."/>
            <person name="Pangilinan J."/>
            <person name="Ruiz-Duenas F.J."/>
            <person name="Barrasa J.M."/>
            <person name="Sanchez-Garcia M."/>
            <person name="Camarero S."/>
            <person name="Miyauchi S."/>
            <person name="Serrano A."/>
            <person name="Linde D."/>
            <person name="Babiker R."/>
            <person name="Drula E."/>
            <person name="Ayuso-Fernandez I."/>
            <person name="Pacheco R."/>
            <person name="Padilla G."/>
            <person name="Ferreira P."/>
            <person name="Barriuso J."/>
            <person name="Kellner H."/>
            <person name="Castanera R."/>
            <person name="Alfaro M."/>
            <person name="Ramirez L."/>
            <person name="Pisabarro A.G."/>
            <person name="Kuo A."/>
            <person name="Tritt A."/>
            <person name="Lipzen A."/>
            <person name="He G."/>
            <person name="Yan M."/>
            <person name="Ng V."/>
            <person name="Cullen D."/>
            <person name="Martin F."/>
            <person name="Rosso M.-N."/>
            <person name="Henrissat B."/>
            <person name="Hibbett D."/>
            <person name="Martinez A.T."/>
            <person name="Grigoriev I.V."/>
        </authorList>
    </citation>
    <scope>NUCLEOTIDE SEQUENCE</scope>
    <source>
        <strain evidence="2">MF-IS2</strain>
    </source>
</reference>
<feature type="compositionally biased region" description="Gly residues" evidence="1">
    <location>
        <begin position="1074"/>
        <end position="1083"/>
    </location>
</feature>
<feature type="compositionally biased region" description="Pro residues" evidence="1">
    <location>
        <begin position="718"/>
        <end position="731"/>
    </location>
</feature>
<organism evidence="2 3">
    <name type="scientific">Macrolepiota fuliginosa MF-IS2</name>
    <dbReference type="NCBI Taxonomy" id="1400762"/>
    <lineage>
        <taxon>Eukaryota</taxon>
        <taxon>Fungi</taxon>
        <taxon>Dikarya</taxon>
        <taxon>Basidiomycota</taxon>
        <taxon>Agaricomycotina</taxon>
        <taxon>Agaricomycetes</taxon>
        <taxon>Agaricomycetidae</taxon>
        <taxon>Agaricales</taxon>
        <taxon>Agaricineae</taxon>
        <taxon>Agaricaceae</taxon>
        <taxon>Macrolepiota</taxon>
    </lineage>
</organism>
<feature type="compositionally biased region" description="Low complexity" evidence="1">
    <location>
        <begin position="338"/>
        <end position="370"/>
    </location>
</feature>
<feature type="compositionally biased region" description="Low complexity" evidence="1">
    <location>
        <begin position="987"/>
        <end position="1001"/>
    </location>
</feature>
<feature type="compositionally biased region" description="Low complexity" evidence="1">
    <location>
        <begin position="1048"/>
        <end position="1066"/>
    </location>
</feature>
<feature type="compositionally biased region" description="Basic and acidic residues" evidence="1">
    <location>
        <begin position="1088"/>
        <end position="1103"/>
    </location>
</feature>
<comment type="caution">
    <text evidence="2">The sequence shown here is derived from an EMBL/GenBank/DDBJ whole genome shotgun (WGS) entry which is preliminary data.</text>
</comment>
<accession>A0A9P6C1L2</accession>
<dbReference type="EMBL" id="MU151299">
    <property type="protein sequence ID" value="KAF9445478.1"/>
    <property type="molecule type" value="Genomic_DNA"/>
</dbReference>
<sequence>MNNIFSSTSSNNSQNQQAVAERSDIHRSCKSLETLLNILNDYCEAATAIVALHKKLAKALRDAAGLKVTNEIAGNAFNASANIFEALADVDAKFVKITDKEYDAISTEVKKWFKRLAKEEKVHDERIATANAKIKQAGLTYEKKSKKRAGDSQEEHSRYIQLISMLGPEITQEKYNHSLQATQRHTTTIYSVAACLCRIADTEWGRTCESVRRFAPTIGPLGEWRSLCEGGWVKDVPGDLVDPEEKVEDKLKLNTIQERTELEEEEGSKDGQRQYRSHQFQRHREQDQQQQQTYEHTPPLPTYQHVSGEPTTPSTHYQDQHQLHNLSRSDREPTTFTSASCPSQAQSSPSSDSPILQRHPPSSAYSSTPSLSPPAPGAPPTALSAGTTGMSMPTPAAIPAITSGRTSSDAHLRAPPPSQQRPPYSRDDSPASDDRERLFSDPVTGSVRSLSAFPAPPTHFPLPPPRPRDLPITVRNQAPPQGQPVIWEGKEGWEEQTYAARERLSESPLPMDEPRSSNEASEGLGPPSNASPRTAGGAQDTRPRRRHSNSTLDGFHPRQHESNQHIPSLQDPNSPNANSAPVPTTPTRLPVIRDERDLRASDRNDIRPMETQEELHLREFGVLREERLSGGVPDVKARSFPGGSHAEGSVEFPSASAPPTRRGGLVERADTGNSASGSIVAAMKDRYSNASGSRSPPLPADLPRLHTSVSDLANRYQPPLPSTAPLPPTHPMPYTTEGGERMKQSPLRPLSKSPPPPLLSRRISLPPTPEKIEPRQHVSSLTPTSSPRPLPSTSTGSDAGSPANQKLRERQRNSLEGTEDKAHWRRIEELAELGFRAKERELREREQEINMRERELDRDRARLLALREGCPGSSSASASVSANSSEQGGHDLATPQASQLQPRPRERRISLLRSRQDSQPTTPQMKTEQLLPPPSRLVSQGHLIPSSSSPNLRERHQSHHSYSSPPPSSPSNNNARDPEFSSPPTPASASGASPSSYLSRSTGSPPVSYDKSPQQPQQEKKGGWMRRLSMPVGNALPFSLDSSKRHANNSNSSTTSTAATPSSANAGVRPLGAGIVGGKGVQGVGPDEPSRRFAQYRDRDRDGYQQQQDAQDGGRFGGLGLGLGRRSYDGSRSATNLNLGLGTRK</sequence>
<evidence type="ECO:0000256" key="1">
    <source>
        <dbReference type="SAM" id="MobiDB-lite"/>
    </source>
</evidence>
<feature type="compositionally biased region" description="Basic and acidic residues" evidence="1">
    <location>
        <begin position="591"/>
        <end position="612"/>
    </location>
</feature>
<feature type="compositionally biased region" description="Polar residues" evidence="1">
    <location>
        <begin position="917"/>
        <end position="927"/>
    </location>
</feature>
<feature type="compositionally biased region" description="Low complexity" evidence="1">
    <location>
        <begin position="863"/>
        <end position="885"/>
    </location>
</feature>
<dbReference type="OrthoDB" id="2450055at2759"/>
<evidence type="ECO:0000313" key="3">
    <source>
        <dbReference type="Proteomes" id="UP000807342"/>
    </source>
</evidence>
<dbReference type="AlphaFoldDB" id="A0A9P6C1L2"/>
<keyword evidence="3" id="KW-1185">Reference proteome</keyword>
<feature type="region of interest" description="Disordered" evidence="1">
    <location>
        <begin position="632"/>
        <end position="1145"/>
    </location>
</feature>
<feature type="compositionally biased region" description="Basic and acidic residues" evidence="1">
    <location>
        <begin position="806"/>
        <end position="862"/>
    </location>
</feature>
<feature type="compositionally biased region" description="Pro residues" evidence="1">
    <location>
        <begin position="454"/>
        <end position="465"/>
    </location>
</feature>
<proteinExistence type="predicted"/>
<dbReference type="Proteomes" id="UP000807342">
    <property type="component" value="Unassembled WGS sequence"/>
</dbReference>
<evidence type="ECO:0000313" key="2">
    <source>
        <dbReference type="EMBL" id="KAF9445478.1"/>
    </source>
</evidence>
<feature type="compositionally biased region" description="Low complexity" evidence="1">
    <location>
        <begin position="1104"/>
        <end position="1113"/>
    </location>
</feature>
<feature type="compositionally biased region" description="Low complexity" evidence="1">
    <location>
        <begin position="779"/>
        <end position="797"/>
    </location>
</feature>
<feature type="compositionally biased region" description="Low complexity" evidence="1">
    <location>
        <begin position="380"/>
        <end position="389"/>
    </location>
</feature>
<feature type="compositionally biased region" description="Low complexity" evidence="1">
    <location>
        <begin position="572"/>
        <end position="581"/>
    </location>
</feature>
<feature type="compositionally biased region" description="Gly residues" evidence="1">
    <location>
        <begin position="1114"/>
        <end position="1123"/>
    </location>
</feature>
<evidence type="ECO:0008006" key="4">
    <source>
        <dbReference type="Google" id="ProtNLM"/>
    </source>
</evidence>